<keyword evidence="5" id="KW-1185">Reference proteome</keyword>
<accession>A0A7W3J543</accession>
<reference evidence="4 5" key="1">
    <citation type="submission" date="2020-07" db="EMBL/GenBank/DDBJ databases">
        <title>Sequencing the genomes of 1000 actinobacteria strains.</title>
        <authorList>
            <person name="Klenk H.-P."/>
        </authorList>
    </citation>
    <scope>NUCLEOTIDE SEQUENCE [LARGE SCALE GENOMIC DNA]</scope>
    <source>
        <strain evidence="4 5">DSM 44121</strain>
    </source>
</reference>
<comment type="caution">
    <text evidence="4">The sequence shown here is derived from an EMBL/GenBank/DDBJ whole genome shotgun (WGS) entry which is preliminary data.</text>
</comment>
<evidence type="ECO:0000313" key="5">
    <source>
        <dbReference type="Proteomes" id="UP000540568"/>
    </source>
</evidence>
<feature type="transmembrane region" description="Helical" evidence="2">
    <location>
        <begin position="277"/>
        <end position="302"/>
    </location>
</feature>
<dbReference type="Pfam" id="PF14257">
    <property type="entry name" value="DUF4349"/>
    <property type="match status" value="1"/>
</dbReference>
<feature type="domain" description="DUF4349" evidence="3">
    <location>
        <begin position="91"/>
        <end position="299"/>
    </location>
</feature>
<organism evidence="4 5">
    <name type="scientific">Promicromonospora sukumoe</name>
    <dbReference type="NCBI Taxonomy" id="88382"/>
    <lineage>
        <taxon>Bacteria</taxon>
        <taxon>Bacillati</taxon>
        <taxon>Actinomycetota</taxon>
        <taxon>Actinomycetes</taxon>
        <taxon>Micrococcales</taxon>
        <taxon>Promicromonosporaceae</taxon>
        <taxon>Promicromonospora</taxon>
    </lineage>
</organism>
<name>A0A7W3J543_9MICO</name>
<feature type="compositionally biased region" description="Low complexity" evidence="1">
    <location>
        <begin position="46"/>
        <end position="69"/>
    </location>
</feature>
<gene>
    <name evidence="4" type="ORF">FHX71_000365</name>
</gene>
<evidence type="ECO:0000313" key="4">
    <source>
        <dbReference type="EMBL" id="MBA8806423.1"/>
    </source>
</evidence>
<keyword evidence="2" id="KW-1133">Transmembrane helix</keyword>
<feature type="region of interest" description="Disordered" evidence="1">
    <location>
        <begin position="41"/>
        <end position="69"/>
    </location>
</feature>
<keyword evidence="2" id="KW-0812">Transmembrane</keyword>
<evidence type="ECO:0000256" key="1">
    <source>
        <dbReference type="SAM" id="MobiDB-lite"/>
    </source>
</evidence>
<proteinExistence type="predicted"/>
<dbReference type="AlphaFoldDB" id="A0A7W3J543"/>
<feature type="region of interest" description="Disordered" evidence="1">
    <location>
        <begin position="308"/>
        <end position="328"/>
    </location>
</feature>
<dbReference type="EMBL" id="JACGWV010000001">
    <property type="protein sequence ID" value="MBA8806423.1"/>
    <property type="molecule type" value="Genomic_DNA"/>
</dbReference>
<evidence type="ECO:0000259" key="3">
    <source>
        <dbReference type="Pfam" id="PF14257"/>
    </source>
</evidence>
<feature type="compositionally biased region" description="Pro residues" evidence="1">
    <location>
        <begin position="315"/>
        <end position="328"/>
    </location>
</feature>
<keyword evidence="2" id="KW-0472">Membrane</keyword>
<dbReference type="InterPro" id="IPR025645">
    <property type="entry name" value="DUF4349"/>
</dbReference>
<sequence length="328" mass="33629">MMRNRSAQGDAGPPARRLVHALLATVVGGTLAVTLAACSGGGAGDSSGSESGADGGAARSEMAAPDAVEGAADAATGAIGVAEAREEAVDRELITTGDATLVVDDPFDSAEQIAGLVEEVGGRVEARDERAETDDELGSASMTLRIPADRVSATLDALDELGEVRDRHIETVDVTGTAQDLDARIEALRTSTDRLRELMADADRTADLIEIEAELATRQAELDSRVSERSRLSDEVAMSTLHVEILAEGTPAAQAKPGGFVGGLTAGWSALVSTFNVVVLVLGAIIPWLALGGLVLLVVVGVRRQVAKTRSGSGPTPPAVDPEPAPAE</sequence>
<protein>
    <recommendedName>
        <fullName evidence="3">DUF4349 domain-containing protein</fullName>
    </recommendedName>
</protein>
<evidence type="ECO:0000256" key="2">
    <source>
        <dbReference type="SAM" id="Phobius"/>
    </source>
</evidence>
<dbReference type="Proteomes" id="UP000540568">
    <property type="component" value="Unassembled WGS sequence"/>
</dbReference>
<dbReference type="RefSeq" id="WP_182614153.1">
    <property type="nucleotide sequence ID" value="NZ_BAAATF010000002.1"/>
</dbReference>